<dbReference type="EMBL" id="BAABFL010000108">
    <property type="protein sequence ID" value="GAA4648815.1"/>
    <property type="molecule type" value="Genomic_DNA"/>
</dbReference>
<evidence type="ECO:0000256" key="3">
    <source>
        <dbReference type="ARBA" id="ARBA00022692"/>
    </source>
</evidence>
<evidence type="ECO:0000256" key="6">
    <source>
        <dbReference type="SAM" id="Phobius"/>
    </source>
</evidence>
<feature type="transmembrane region" description="Helical" evidence="6">
    <location>
        <begin position="49"/>
        <end position="71"/>
    </location>
</feature>
<evidence type="ECO:0000256" key="5">
    <source>
        <dbReference type="ARBA" id="ARBA00023136"/>
    </source>
</evidence>
<feature type="transmembrane region" description="Helical" evidence="6">
    <location>
        <begin position="163"/>
        <end position="180"/>
    </location>
</feature>
<dbReference type="InterPro" id="IPR032816">
    <property type="entry name" value="VTT_dom"/>
</dbReference>
<gene>
    <name evidence="8" type="ORF">GCM10023116_10880</name>
</gene>
<keyword evidence="3 6" id="KW-0812">Transmembrane</keyword>
<protein>
    <recommendedName>
        <fullName evidence="7">VTT domain-containing protein</fullName>
    </recommendedName>
</protein>
<evidence type="ECO:0000259" key="7">
    <source>
        <dbReference type="Pfam" id="PF09335"/>
    </source>
</evidence>
<feature type="transmembrane region" description="Helical" evidence="6">
    <location>
        <begin position="128"/>
        <end position="151"/>
    </location>
</feature>
<sequence length="199" mass="22274">MMDPLMLLLSDHPLGVLVSIVIATYILEDAAIVGAAVLAAEGVITPFSAFAALFLGIFSGDLWLYGMGSLIRRYRRFQRLAAKPVLERARGWLARNMVMTVFVVRLIPGMRLPCYLACGLFALSLRLFLGTVLVASLLWTGALFSGLYLLGEHLWMTLGEWKWLLLPGVVVLFYLGQGWISRSLGRYMDIQKNDREYVN</sequence>
<name>A0ABP8V146_9GAMM</name>
<keyword evidence="9" id="KW-1185">Reference proteome</keyword>
<organism evidence="8 9">
    <name type="scientific">Kistimonas scapharcae</name>
    <dbReference type="NCBI Taxonomy" id="1036133"/>
    <lineage>
        <taxon>Bacteria</taxon>
        <taxon>Pseudomonadati</taxon>
        <taxon>Pseudomonadota</taxon>
        <taxon>Gammaproteobacteria</taxon>
        <taxon>Oceanospirillales</taxon>
        <taxon>Endozoicomonadaceae</taxon>
        <taxon>Kistimonas</taxon>
    </lineage>
</organism>
<feature type="domain" description="VTT" evidence="7">
    <location>
        <begin position="35"/>
        <end position="144"/>
    </location>
</feature>
<accession>A0ABP8V146</accession>
<dbReference type="PANTHER" id="PTHR42709:SF6">
    <property type="entry name" value="UNDECAPRENYL PHOSPHATE TRANSPORTER A"/>
    <property type="match status" value="1"/>
</dbReference>
<evidence type="ECO:0000256" key="2">
    <source>
        <dbReference type="ARBA" id="ARBA00022475"/>
    </source>
</evidence>
<keyword evidence="2" id="KW-1003">Cell membrane</keyword>
<dbReference type="PANTHER" id="PTHR42709">
    <property type="entry name" value="ALKALINE PHOSPHATASE LIKE PROTEIN"/>
    <property type="match status" value="1"/>
</dbReference>
<comment type="caution">
    <text evidence="8">The sequence shown here is derived from an EMBL/GenBank/DDBJ whole genome shotgun (WGS) entry which is preliminary data.</text>
</comment>
<dbReference type="Pfam" id="PF09335">
    <property type="entry name" value="VTT_dom"/>
    <property type="match status" value="1"/>
</dbReference>
<dbReference type="Proteomes" id="UP001500604">
    <property type="component" value="Unassembled WGS sequence"/>
</dbReference>
<evidence type="ECO:0000256" key="1">
    <source>
        <dbReference type="ARBA" id="ARBA00004651"/>
    </source>
</evidence>
<keyword evidence="4 6" id="KW-1133">Transmembrane helix</keyword>
<proteinExistence type="predicted"/>
<reference evidence="9" key="1">
    <citation type="journal article" date="2019" name="Int. J. Syst. Evol. Microbiol.">
        <title>The Global Catalogue of Microorganisms (GCM) 10K type strain sequencing project: providing services to taxonomists for standard genome sequencing and annotation.</title>
        <authorList>
            <consortium name="The Broad Institute Genomics Platform"/>
            <consortium name="The Broad Institute Genome Sequencing Center for Infectious Disease"/>
            <person name="Wu L."/>
            <person name="Ma J."/>
        </authorList>
    </citation>
    <scope>NUCLEOTIDE SEQUENCE [LARGE SCALE GENOMIC DNA]</scope>
    <source>
        <strain evidence="9">JCM 17805</strain>
    </source>
</reference>
<dbReference type="RefSeq" id="WP_345194536.1">
    <property type="nucleotide sequence ID" value="NZ_BAABFL010000108.1"/>
</dbReference>
<dbReference type="InterPro" id="IPR051311">
    <property type="entry name" value="DedA_domain"/>
</dbReference>
<evidence type="ECO:0000256" key="4">
    <source>
        <dbReference type="ARBA" id="ARBA00022989"/>
    </source>
</evidence>
<evidence type="ECO:0000313" key="8">
    <source>
        <dbReference type="EMBL" id="GAA4648815.1"/>
    </source>
</evidence>
<evidence type="ECO:0000313" key="9">
    <source>
        <dbReference type="Proteomes" id="UP001500604"/>
    </source>
</evidence>
<comment type="subcellular location">
    <subcellularLocation>
        <location evidence="1">Cell membrane</location>
        <topology evidence="1">Multi-pass membrane protein</topology>
    </subcellularLocation>
</comment>
<keyword evidence="5 6" id="KW-0472">Membrane</keyword>